<sequence>MAARSPCPPPPSPLPAPSHPRPGRRSPLPPPPRPPAPSGRGGSGGARLRAPRPAQGQRAAPGARPPEDPRPPGCAPWEWVKGAERLAAVRRGSSAQHLPDANHPPPPPPARRPLPALSPLLSLFLSPPSGFPSSPEHFRREQASRRRRRGWDARKDAASPCGSADKRPRGRAPGVAPFFPSSLLYPPSQLGVGTNISWSFLHTFSLGT</sequence>
<evidence type="ECO:0000313" key="2">
    <source>
        <dbReference type="Proteomes" id="UP000286641"/>
    </source>
</evidence>
<dbReference type="AlphaFoldDB" id="A0A3Q7QHU2"/>
<feature type="compositionally biased region" description="Low complexity" evidence="1">
    <location>
        <begin position="46"/>
        <end position="62"/>
    </location>
</feature>
<reference evidence="3" key="2">
    <citation type="submission" date="2025-08" db="UniProtKB">
        <authorList>
            <consortium name="RefSeq"/>
        </authorList>
    </citation>
    <scope>IDENTIFICATION</scope>
    <source>
        <tissue evidence="3">Blood</tissue>
    </source>
</reference>
<feature type="compositionally biased region" description="Pro residues" evidence="1">
    <location>
        <begin position="102"/>
        <end position="112"/>
    </location>
</feature>
<feature type="compositionally biased region" description="Low complexity" evidence="1">
    <location>
        <begin position="113"/>
        <end position="135"/>
    </location>
</feature>
<dbReference type="Proteomes" id="UP000286641">
    <property type="component" value="Unplaced"/>
</dbReference>
<reference key="1">
    <citation type="submission" date="2019-01" db="UniProtKB">
        <authorList>
            <consortium name="RefSeq"/>
        </authorList>
    </citation>
    <scope>IDENTIFICATION</scope>
</reference>
<proteinExistence type="predicted"/>
<evidence type="ECO:0000256" key="1">
    <source>
        <dbReference type="SAM" id="MobiDB-lite"/>
    </source>
</evidence>
<evidence type="ECO:0000313" key="3">
    <source>
        <dbReference type="RefSeq" id="XP_025741772.1"/>
    </source>
</evidence>
<keyword evidence="2" id="KW-1185">Reference proteome</keyword>
<protein>
    <submittedName>
        <fullName evidence="3">Basic proline-rich protein-like</fullName>
    </submittedName>
</protein>
<dbReference type="InParanoid" id="A0A3Q7QHU2"/>
<feature type="compositionally biased region" description="Basic and acidic residues" evidence="1">
    <location>
        <begin position="136"/>
        <end position="157"/>
    </location>
</feature>
<gene>
    <name evidence="3" type="primary">LOC112834566</name>
</gene>
<accession>A0A3Q7QHU2</accession>
<feature type="region of interest" description="Disordered" evidence="1">
    <location>
        <begin position="1"/>
        <end position="173"/>
    </location>
</feature>
<dbReference type="RefSeq" id="XP_025741772.1">
    <property type="nucleotide sequence ID" value="XM_025885987.1"/>
</dbReference>
<feature type="compositionally biased region" description="Pro residues" evidence="1">
    <location>
        <begin position="1"/>
        <end position="20"/>
    </location>
</feature>
<feature type="compositionally biased region" description="Pro residues" evidence="1">
    <location>
        <begin position="27"/>
        <end position="37"/>
    </location>
</feature>
<name>A0A3Q7QHU2_CALUR</name>
<organism evidence="2 3">
    <name type="scientific">Callorhinus ursinus</name>
    <name type="common">Northern fur seal</name>
    <dbReference type="NCBI Taxonomy" id="34884"/>
    <lineage>
        <taxon>Eukaryota</taxon>
        <taxon>Metazoa</taxon>
        <taxon>Chordata</taxon>
        <taxon>Craniata</taxon>
        <taxon>Vertebrata</taxon>
        <taxon>Euteleostomi</taxon>
        <taxon>Mammalia</taxon>
        <taxon>Eutheria</taxon>
        <taxon>Laurasiatheria</taxon>
        <taxon>Carnivora</taxon>
        <taxon>Caniformia</taxon>
        <taxon>Pinnipedia</taxon>
        <taxon>Otariidae</taxon>
        <taxon>Callorhinus</taxon>
    </lineage>
</organism>